<feature type="binding site" evidence="13">
    <location>
        <position position="508"/>
    </location>
    <ligand>
        <name>substrate</name>
        <note>ligand shared between dimeric partners</note>
    </ligand>
</feature>
<dbReference type="GO" id="GO:0006098">
    <property type="term" value="P:pentose-phosphate shunt"/>
    <property type="evidence" value="ECO:0007669"/>
    <property type="project" value="UniProtKB-UniPathway"/>
</dbReference>
<evidence type="ECO:0000313" key="16">
    <source>
        <dbReference type="EMBL" id="RED22655.1"/>
    </source>
</evidence>
<keyword evidence="7 14" id="KW-0521">NADP</keyword>
<dbReference type="Gene3D" id="3.40.50.720">
    <property type="entry name" value="NAD(P)-binding Rossmann-like Domain"/>
    <property type="match status" value="1"/>
</dbReference>
<comment type="pathway">
    <text evidence="2 14">Carbohydrate degradation; pentose phosphate pathway; D-ribulose 5-phosphate from D-glucose 6-phosphate (oxidative stage): step 3/3.</text>
</comment>
<evidence type="ECO:0000313" key="17">
    <source>
        <dbReference type="Proteomes" id="UP000257004"/>
    </source>
</evidence>
<dbReference type="SUPFAM" id="SSF48179">
    <property type="entry name" value="6-phosphogluconate dehydrogenase C-terminal domain-like"/>
    <property type="match status" value="1"/>
</dbReference>
<dbReference type="InterPro" id="IPR013328">
    <property type="entry name" value="6PGD_dom2"/>
</dbReference>
<evidence type="ECO:0000259" key="15">
    <source>
        <dbReference type="SMART" id="SM01350"/>
    </source>
</evidence>
<feature type="binding site" description="in other chain" evidence="13">
    <location>
        <position position="350"/>
    </location>
    <ligand>
        <name>substrate</name>
        <note>ligand shared between dimeric partners</note>
    </ligand>
</feature>
<evidence type="ECO:0000256" key="8">
    <source>
        <dbReference type="ARBA" id="ARBA00023002"/>
    </source>
</evidence>
<evidence type="ECO:0000256" key="11">
    <source>
        <dbReference type="ARBA" id="ARBA00048640"/>
    </source>
</evidence>
<dbReference type="InterPro" id="IPR008927">
    <property type="entry name" value="6-PGluconate_DH-like_C_sf"/>
</dbReference>
<dbReference type="FunFam" id="1.10.1040.10:FF:000032">
    <property type="entry name" value="6-phosphogluconate dehydrogenase, decarboxylating"/>
    <property type="match status" value="1"/>
</dbReference>
<dbReference type="PIRSF" id="PIRSF000109">
    <property type="entry name" value="6PGD"/>
    <property type="match status" value="1"/>
</dbReference>
<keyword evidence="9 14" id="KW-0311">Gluconate utilization</keyword>
<dbReference type="NCBIfam" id="NF006765">
    <property type="entry name" value="PRK09287.1"/>
    <property type="match status" value="1"/>
</dbReference>
<dbReference type="UniPathway" id="UPA00115">
    <property type="reaction ID" value="UER00410"/>
</dbReference>
<dbReference type="FunFam" id="1.20.5.320:FF:000001">
    <property type="entry name" value="6-phosphogluconate dehydrogenase, decarboxylating"/>
    <property type="match status" value="1"/>
</dbReference>
<dbReference type="Pfam" id="PF00393">
    <property type="entry name" value="6PGD"/>
    <property type="match status" value="1"/>
</dbReference>
<feature type="binding site" description="in other chain" evidence="13">
    <location>
        <position position="323"/>
    </location>
    <ligand>
        <name>substrate</name>
        <note>ligand shared between dimeric partners</note>
    </ligand>
</feature>
<dbReference type="EMBL" id="QRDQ01000010">
    <property type="protein sequence ID" value="RED22655.1"/>
    <property type="molecule type" value="Genomic_DNA"/>
</dbReference>
<evidence type="ECO:0000256" key="5">
    <source>
        <dbReference type="ARBA" id="ARBA00013011"/>
    </source>
</evidence>
<keyword evidence="8 14" id="KW-0560">Oxidoreductase</keyword>
<feature type="binding site" description="in other chain" evidence="13">
    <location>
        <begin position="192"/>
        <end position="194"/>
    </location>
    <ligand>
        <name>substrate</name>
        <note>ligand shared between dimeric partners</note>
    </ligand>
</feature>
<dbReference type="PANTHER" id="PTHR11811">
    <property type="entry name" value="6-PHOSPHOGLUCONATE DEHYDROGENASE"/>
    <property type="match status" value="1"/>
</dbReference>
<dbReference type="Gene3D" id="1.10.1040.10">
    <property type="entry name" value="N-(1-d-carboxylethyl)-l-norvaline Dehydrogenase, domain 2"/>
    <property type="match status" value="1"/>
</dbReference>
<keyword evidence="10 14" id="KW-0570">Pentose shunt</keyword>
<dbReference type="Proteomes" id="UP000257004">
    <property type="component" value="Unassembled WGS sequence"/>
</dbReference>
<dbReference type="EC" id="1.1.1.44" evidence="5 14"/>
<dbReference type="Gene3D" id="1.20.5.320">
    <property type="entry name" value="6-Phosphogluconate Dehydrogenase, domain 3"/>
    <property type="match status" value="1"/>
</dbReference>
<dbReference type="InterPro" id="IPR006183">
    <property type="entry name" value="Pgluconate_DH"/>
</dbReference>
<comment type="caution">
    <text evidence="16">The sequence shown here is derived from an EMBL/GenBank/DDBJ whole genome shotgun (WGS) entry which is preliminary data.</text>
</comment>
<feature type="active site" description="Proton acceptor" evidence="12">
    <location>
        <position position="246"/>
    </location>
</feature>
<sequence length="531" mass="59084">MRIKDQFKSYNISTFLSNLAHQIFYNKILANIGCFSVLEKIFFQLHPKNFKKQHTNNLVNLKIMNKFDFGVVGLGVMGRNLLLNIASHKFAAAGLDLDTEKVNSLQHEADPDHTIEATTDVKHFVELIQQPRAIMLLVPAGKPVDSAIASLLPHLDKGDIIIDGGNTYFTDTDRRFLELSAKGIHFFGMGISGGEKGARFGPAMMPGGDQKAYERLRPIFEAIAAKVDGEPCVEYLGNGSAGNYVKMVHNGIEYGIMQLISEIYDLMKRGYNLDEDTIQKTFEEWNETELKSYLIEITGKILKQRDEDGSRLINKISDWAKSKGTGKWTSQNAMDLQVPVPTIDAAVVMRDMSKTKPERIEAAAKLTWNNQPSDVNATEAITSLKSALYSSIIITYAQGLAQLKTASAEYNYGLNLETVAKIWRGGCIIRAEALEDFRKAFAANPGLPNILLDSEIAAKLTQNQSGLRETIQLAVQQGIPAAGLMNSLAYFDAYRSENLPTNLIQAQRDYFGAHTYERIDVSGVFHTQWNE</sequence>
<feature type="binding site" description="in other chain" evidence="13">
    <location>
        <begin position="249"/>
        <end position="250"/>
    </location>
    <ligand>
        <name>substrate</name>
        <note>ligand shared between dimeric partners</note>
    </ligand>
</feature>
<dbReference type="InterPro" id="IPR006115">
    <property type="entry name" value="6PGDH_NADP-bd"/>
</dbReference>
<dbReference type="NCBIfam" id="TIGR00873">
    <property type="entry name" value="gnd"/>
    <property type="match status" value="1"/>
</dbReference>
<reference evidence="16 17" key="1">
    <citation type="submission" date="2018-07" db="EMBL/GenBank/DDBJ databases">
        <title>Genomic Encyclopedia of Archaeal and Bacterial Type Strains, Phase II (KMG-II): from individual species to whole genera.</title>
        <authorList>
            <person name="Goeker M."/>
        </authorList>
    </citation>
    <scope>NUCLEOTIDE SEQUENCE [LARGE SCALE GENOMIC DNA]</scope>
    <source>
        <strain evidence="16 17">DSM 25795</strain>
    </source>
</reference>
<evidence type="ECO:0000256" key="7">
    <source>
        <dbReference type="ARBA" id="ARBA00022857"/>
    </source>
</evidence>
<dbReference type="GO" id="GO:0019521">
    <property type="term" value="P:D-gluconate metabolic process"/>
    <property type="evidence" value="ECO:0007669"/>
    <property type="project" value="UniProtKB-KW"/>
</dbReference>
<feature type="binding site" description="in other chain" evidence="13">
    <location>
        <position position="254"/>
    </location>
    <ligand>
        <name>substrate</name>
        <note>ligand shared between dimeric partners</note>
    </ligand>
</feature>
<keyword evidence="17" id="KW-1185">Reference proteome</keyword>
<evidence type="ECO:0000256" key="10">
    <source>
        <dbReference type="ARBA" id="ARBA00023126"/>
    </source>
</evidence>
<evidence type="ECO:0000256" key="1">
    <source>
        <dbReference type="ARBA" id="ARBA00002526"/>
    </source>
</evidence>
<evidence type="ECO:0000256" key="3">
    <source>
        <dbReference type="ARBA" id="ARBA00008419"/>
    </source>
</evidence>
<comment type="function">
    <text evidence="1">Catalyzes the oxidative decarboxylation of 6-phosphogluconate to ribulose 5-phosphate and CO(2), with concomitant reduction of NADP to NADPH.</text>
</comment>
<evidence type="ECO:0000256" key="4">
    <source>
        <dbReference type="ARBA" id="ARBA00011738"/>
    </source>
</evidence>
<organism evidence="16 17">
    <name type="scientific">Flavobacterium cutihirudinis</name>
    <dbReference type="NCBI Taxonomy" id="1265740"/>
    <lineage>
        <taxon>Bacteria</taxon>
        <taxon>Pseudomonadati</taxon>
        <taxon>Bacteroidota</taxon>
        <taxon>Flavobacteriia</taxon>
        <taxon>Flavobacteriales</taxon>
        <taxon>Flavobacteriaceae</taxon>
        <taxon>Flavobacterium</taxon>
    </lineage>
</organism>
<dbReference type="GO" id="GO:0050661">
    <property type="term" value="F:NADP binding"/>
    <property type="evidence" value="ECO:0007669"/>
    <property type="project" value="InterPro"/>
</dbReference>
<evidence type="ECO:0000256" key="6">
    <source>
        <dbReference type="ARBA" id="ARBA00018193"/>
    </source>
</evidence>
<proteinExistence type="inferred from homology"/>
<dbReference type="SUPFAM" id="SSF51735">
    <property type="entry name" value="NAD(P)-binding Rossmann-fold domains"/>
    <property type="match status" value="1"/>
</dbReference>
<dbReference type="InterPro" id="IPR006114">
    <property type="entry name" value="6PGDH_C"/>
</dbReference>
<protein>
    <recommendedName>
        <fullName evidence="6 14">6-phosphogluconate dehydrogenase, decarboxylating</fullName>
        <ecNumber evidence="5 14">1.1.1.44</ecNumber>
    </recommendedName>
</protein>
<dbReference type="InterPro" id="IPR006113">
    <property type="entry name" value="6PGDH_Gnd/GntZ"/>
</dbReference>
<comment type="similarity">
    <text evidence="3 14">Belongs to the 6-phosphogluconate dehydrogenase family.</text>
</comment>
<dbReference type="PRINTS" id="PR00076">
    <property type="entry name" value="6PGDHDRGNASE"/>
</dbReference>
<name>A0A3D9FSA0_9FLAO</name>
<feature type="domain" description="6-phosphogluconate dehydrogenase C-terminal" evidence="15">
    <location>
        <begin position="242"/>
        <end position="530"/>
    </location>
</feature>
<evidence type="ECO:0000256" key="12">
    <source>
        <dbReference type="PIRSR" id="PIRSR000109-1"/>
    </source>
</evidence>
<evidence type="ECO:0000256" key="14">
    <source>
        <dbReference type="RuleBase" id="RU000485"/>
    </source>
</evidence>
<evidence type="ECO:0000256" key="13">
    <source>
        <dbReference type="PIRSR" id="PIRSR000109-2"/>
    </source>
</evidence>
<dbReference type="AlphaFoldDB" id="A0A3D9FSA0"/>
<comment type="subunit">
    <text evidence="4">Homodimer.</text>
</comment>
<feature type="binding site" description="in other chain" evidence="13">
    <location>
        <position position="166"/>
    </location>
    <ligand>
        <name>substrate</name>
        <note>ligand shared between dimeric partners</note>
    </ligand>
</feature>
<feature type="binding site" evidence="13">
    <location>
        <position position="514"/>
    </location>
    <ligand>
        <name>substrate</name>
        <note>ligand shared between dimeric partners</note>
    </ligand>
</feature>
<evidence type="ECO:0000256" key="9">
    <source>
        <dbReference type="ARBA" id="ARBA00023064"/>
    </source>
</evidence>
<feature type="active site" description="Proton donor" evidence="12">
    <location>
        <position position="253"/>
    </location>
</feature>
<evidence type="ECO:0000256" key="2">
    <source>
        <dbReference type="ARBA" id="ARBA00004874"/>
    </source>
</evidence>
<gene>
    <name evidence="16" type="ORF">BD847_3285</name>
</gene>
<dbReference type="GO" id="GO:0004616">
    <property type="term" value="F:phosphogluconate dehydrogenase (decarboxylating) activity"/>
    <property type="evidence" value="ECO:0007669"/>
    <property type="project" value="UniProtKB-EC"/>
</dbReference>
<dbReference type="Pfam" id="PF03446">
    <property type="entry name" value="NAD_binding_2"/>
    <property type="match status" value="1"/>
</dbReference>
<dbReference type="SMART" id="SM01350">
    <property type="entry name" value="6PGD"/>
    <property type="match status" value="1"/>
</dbReference>
<dbReference type="InterPro" id="IPR036291">
    <property type="entry name" value="NAD(P)-bd_dom_sf"/>
</dbReference>
<comment type="catalytic activity">
    <reaction evidence="11 14">
        <text>6-phospho-D-gluconate + NADP(+) = D-ribulose 5-phosphate + CO2 + NADPH</text>
        <dbReference type="Rhea" id="RHEA:10116"/>
        <dbReference type="ChEBI" id="CHEBI:16526"/>
        <dbReference type="ChEBI" id="CHEBI:57783"/>
        <dbReference type="ChEBI" id="CHEBI:58121"/>
        <dbReference type="ChEBI" id="CHEBI:58349"/>
        <dbReference type="ChEBI" id="CHEBI:58759"/>
        <dbReference type="EC" id="1.1.1.44"/>
    </reaction>
</comment>
<accession>A0A3D9FSA0</accession>